<reference evidence="1 2" key="1">
    <citation type="journal article" date="2012" name="J. Bacteriol.">
        <title>Complete Genome Sequence of the Probiotic Bacterium Bifidobacterium bifidum Strain BGN4.</title>
        <authorList>
            <person name="Yu D.S."/>
            <person name="Jeong H."/>
            <person name="Lee D.H."/>
            <person name="Kwon S.K."/>
            <person name="Song J.Y."/>
            <person name="Kim B.K."/>
            <person name="Park M.S."/>
            <person name="Ji G.E."/>
            <person name="Oh T.K."/>
            <person name="Kim J.F."/>
        </authorList>
    </citation>
    <scope>NUCLEOTIDE SEQUENCE [LARGE SCALE GENOMIC DNA]</scope>
    <source>
        <strain evidence="1 2">BGN4</strain>
    </source>
</reference>
<accession>I3WJZ6</accession>
<proteinExistence type="predicted"/>
<organism evidence="1 2">
    <name type="scientific">Bifidobacterium bifidum BGN4</name>
    <dbReference type="NCBI Taxonomy" id="484020"/>
    <lineage>
        <taxon>Bacteria</taxon>
        <taxon>Bacillati</taxon>
        <taxon>Actinomycetota</taxon>
        <taxon>Actinomycetes</taxon>
        <taxon>Bifidobacteriales</taxon>
        <taxon>Bifidobacteriaceae</taxon>
        <taxon>Bifidobacterium</taxon>
    </lineage>
</organism>
<dbReference type="EMBL" id="CP001361">
    <property type="protein sequence ID" value="AFL05209.1"/>
    <property type="molecule type" value="Genomic_DNA"/>
</dbReference>
<dbReference type="AlphaFoldDB" id="I3WJZ6"/>
<protein>
    <submittedName>
        <fullName evidence="1">Uncharacterized protein</fullName>
    </submittedName>
</protein>
<dbReference type="KEGG" id="bbf:BBB_1619"/>
<dbReference type="Proteomes" id="UP000006173">
    <property type="component" value="Chromosome"/>
</dbReference>
<evidence type="ECO:0000313" key="1">
    <source>
        <dbReference type="EMBL" id="AFL05209.1"/>
    </source>
</evidence>
<sequence length="37" mass="3996">MIRDVSCGHVTVFYRCALNGGDRAIAGICRRTISGII</sequence>
<name>I3WJZ6_BIFBI</name>
<dbReference type="HOGENOM" id="CLU_3340740_0_0_11"/>
<evidence type="ECO:0000313" key="2">
    <source>
        <dbReference type="Proteomes" id="UP000006173"/>
    </source>
</evidence>
<gene>
    <name evidence="1" type="ORF">BBB_1619</name>
</gene>